<dbReference type="EMBL" id="PIUK01000108">
    <property type="protein sequence ID" value="MBY6276772.1"/>
    <property type="molecule type" value="Genomic_DNA"/>
</dbReference>
<dbReference type="InterPro" id="IPR006698">
    <property type="entry name" value="UPF0229"/>
</dbReference>
<feature type="compositionally biased region" description="Low complexity" evidence="1">
    <location>
        <begin position="84"/>
        <end position="101"/>
    </location>
</feature>
<dbReference type="CDD" id="cd00198">
    <property type="entry name" value="vWFA"/>
    <property type="match status" value="1"/>
</dbReference>
<dbReference type="PANTHER" id="PTHR30510:SF2">
    <property type="entry name" value="UPF0229 PROTEIN YEAH"/>
    <property type="match status" value="1"/>
</dbReference>
<dbReference type="Pfam" id="PF04285">
    <property type="entry name" value="DUF444"/>
    <property type="match status" value="2"/>
</dbReference>
<protein>
    <submittedName>
        <fullName evidence="2">Sporulation protein YhbH</fullName>
    </submittedName>
</protein>
<dbReference type="InterPro" id="IPR036465">
    <property type="entry name" value="vWFA_dom_sf"/>
</dbReference>
<dbReference type="PANTHER" id="PTHR30510">
    <property type="entry name" value="UPF0229 PROTEIN YEAH"/>
    <property type="match status" value="1"/>
</dbReference>
<proteinExistence type="predicted"/>
<reference evidence="2" key="1">
    <citation type="submission" date="2017-11" db="EMBL/GenBank/DDBJ databases">
        <title>Three new genomes from thermophilic consortium.</title>
        <authorList>
            <person name="Quaggio R."/>
            <person name="Amgarten D."/>
            <person name="Setubal J.C."/>
        </authorList>
    </citation>
    <scope>NUCLEOTIDE SEQUENCE</scope>
    <source>
        <strain evidence="2">ZCTH01-B2</strain>
    </source>
</reference>
<accession>A0A953LKA2</accession>
<feature type="region of interest" description="Disordered" evidence="1">
    <location>
        <begin position="78"/>
        <end position="112"/>
    </location>
</feature>
<gene>
    <name evidence="2" type="ORF">CWE10_11280</name>
</gene>
<evidence type="ECO:0000313" key="3">
    <source>
        <dbReference type="Proteomes" id="UP000732377"/>
    </source>
</evidence>
<evidence type="ECO:0000313" key="2">
    <source>
        <dbReference type="EMBL" id="MBY6276772.1"/>
    </source>
</evidence>
<dbReference type="Proteomes" id="UP000732377">
    <property type="component" value="Unassembled WGS sequence"/>
</dbReference>
<evidence type="ECO:0000256" key="1">
    <source>
        <dbReference type="SAM" id="MobiDB-lite"/>
    </source>
</evidence>
<name>A0A953LKA2_SYMTR</name>
<dbReference type="SUPFAM" id="SSF53300">
    <property type="entry name" value="vWA-like"/>
    <property type="match status" value="1"/>
</dbReference>
<dbReference type="RefSeq" id="WP_011195302.1">
    <property type="nucleotide sequence ID" value="NZ_PIUK01000108.1"/>
</dbReference>
<dbReference type="OMA" id="FVAHTTE"/>
<comment type="caution">
    <text evidence="2">The sequence shown here is derived from an EMBL/GenBank/DDBJ whole genome shotgun (WGS) entry which is preliminary data.</text>
</comment>
<organism evidence="2 3">
    <name type="scientific">Symbiobacterium thermophilum</name>
    <dbReference type="NCBI Taxonomy" id="2734"/>
    <lineage>
        <taxon>Bacteria</taxon>
        <taxon>Bacillati</taxon>
        <taxon>Bacillota</taxon>
        <taxon>Clostridia</taxon>
        <taxon>Eubacteriales</taxon>
        <taxon>Symbiobacteriaceae</taxon>
        <taxon>Symbiobacterium</taxon>
    </lineage>
</organism>
<sequence>MADLPFVISREDWSLHRQGQMDQERHQARIREAIRANLADIVSDEAIIASDGRKVVRLPIRVLREYRFRLDWQKQPRVGEADGPVRPGEPVGRPGRAAEAAGGSGAGDEAGEDWFETDVPLEELEELLFAELSLPHLEPKQEPHLTVLHHEWRDVRRQGLYANIDKKRTLLEAMKRNRLAGRPPLAGIRREDLRFRTWDEAEIPGASAVLIIMMDTSGSMGTGEKYIARSLCHWMVRFLRTRYERVKLHFVAHTTEAKEMDEESFFTRGESGGTRCSSAYEYALQLIDRRYPPDRHNLYAFHFSDGDNLISDNPRAVALLRKLLERCALVGYGQIETQPQYLSMPYYQPNTLLTLFREEIDHPRFVTALIRDRSEIYAALRAFFPRPGAGERGAG</sequence>
<dbReference type="InterPro" id="IPR014230">
    <property type="entry name" value="Spore_YhbH"/>
</dbReference>
<dbReference type="NCBIfam" id="TIGR02877">
    <property type="entry name" value="spore_yhbH"/>
    <property type="match status" value="1"/>
</dbReference>
<dbReference type="AlphaFoldDB" id="A0A953LKA2"/>